<dbReference type="Pfam" id="PF00112">
    <property type="entry name" value="Peptidase_C1"/>
    <property type="match status" value="1"/>
</dbReference>
<feature type="signal peptide" evidence="2">
    <location>
        <begin position="1"/>
        <end position="26"/>
    </location>
</feature>
<accession>A0ABP8KY48</accession>
<organism evidence="4 5">
    <name type="scientific">Nibrella viscosa</name>
    <dbReference type="NCBI Taxonomy" id="1084524"/>
    <lineage>
        <taxon>Bacteria</taxon>
        <taxon>Pseudomonadati</taxon>
        <taxon>Bacteroidota</taxon>
        <taxon>Cytophagia</taxon>
        <taxon>Cytophagales</taxon>
        <taxon>Spirosomataceae</taxon>
        <taxon>Nibrella</taxon>
    </lineage>
</organism>
<dbReference type="SUPFAM" id="SSF54001">
    <property type="entry name" value="Cysteine proteinases"/>
    <property type="match status" value="1"/>
</dbReference>
<evidence type="ECO:0000313" key="5">
    <source>
        <dbReference type="Proteomes" id="UP001500936"/>
    </source>
</evidence>
<dbReference type="InterPro" id="IPR025660">
    <property type="entry name" value="Pept_his_AS"/>
</dbReference>
<feature type="domain" description="Peptidase C1A papain C-terminal" evidence="3">
    <location>
        <begin position="56"/>
        <end position="288"/>
    </location>
</feature>
<dbReference type="Gene3D" id="3.90.70.10">
    <property type="entry name" value="Cysteine proteinases"/>
    <property type="match status" value="1"/>
</dbReference>
<comment type="caution">
    <text evidence="4">The sequence shown here is derived from an EMBL/GenBank/DDBJ whole genome shotgun (WGS) entry which is preliminary data.</text>
</comment>
<dbReference type="Proteomes" id="UP001500936">
    <property type="component" value="Unassembled WGS sequence"/>
</dbReference>
<dbReference type="PROSITE" id="PS00639">
    <property type="entry name" value="THIOL_PROTEASE_HIS"/>
    <property type="match status" value="1"/>
</dbReference>
<keyword evidence="5" id="KW-1185">Reference proteome</keyword>
<keyword evidence="2" id="KW-0732">Signal</keyword>
<evidence type="ECO:0000259" key="3">
    <source>
        <dbReference type="SMART" id="SM00645"/>
    </source>
</evidence>
<dbReference type="SMART" id="SM00645">
    <property type="entry name" value="Pept_C1"/>
    <property type="match status" value="1"/>
</dbReference>
<dbReference type="InterPro" id="IPR013128">
    <property type="entry name" value="Peptidase_C1A"/>
</dbReference>
<dbReference type="InterPro" id="IPR000668">
    <property type="entry name" value="Peptidase_C1A_C"/>
</dbReference>
<dbReference type="EMBL" id="BAABHB010000017">
    <property type="protein sequence ID" value="GAA4418508.1"/>
    <property type="molecule type" value="Genomic_DNA"/>
</dbReference>
<name>A0ABP8KY48_9BACT</name>
<feature type="chain" id="PRO_5046571172" description="Peptidase C1A papain C-terminal domain-containing protein" evidence="2">
    <location>
        <begin position="27"/>
        <end position="493"/>
    </location>
</feature>
<proteinExistence type="inferred from homology"/>
<evidence type="ECO:0000256" key="2">
    <source>
        <dbReference type="SAM" id="SignalP"/>
    </source>
</evidence>
<dbReference type="CDD" id="cd02619">
    <property type="entry name" value="Peptidase_C1"/>
    <property type="match status" value="1"/>
</dbReference>
<protein>
    <recommendedName>
        <fullName evidence="3">Peptidase C1A papain C-terminal domain-containing protein</fullName>
    </recommendedName>
</protein>
<evidence type="ECO:0000256" key="1">
    <source>
        <dbReference type="ARBA" id="ARBA00008455"/>
    </source>
</evidence>
<dbReference type="Pfam" id="PF14326">
    <property type="entry name" value="DUF4384"/>
    <property type="match status" value="1"/>
</dbReference>
<sequence>MKPIIRYFRFSLLILCILLIAQAVNAQQYSFGMLRNDRKYMELQKKSLGIRYRGVLPPAYSLKEYAPAIGNQGKFGTCTAWSTAYYMRTMIEARTQNLRGNRSAIEAIRFSPTYIYEKIKQRTDNACQRGSFPADALDAMKKYGNVLHSRLPYPGCGTDVSRYDSEAAQYRIEGYQTLFDIKAATGDKISRIKEALSQGENPVPIGMAIPYSFVSAKENWKASPAESVENDSTIAGYHALTIIGYDDEKFGGSFLIANSWGEGWGDKGYTWGNYNDVVRFTQYAFQVYSEIKPGPGPGPEVVALQSSMDFALTQGGNMPVESIQERGLDTVDDRNGSVDMITYKMRQPYVSGTSFKLTVNNSKPAYMYIIGSDDVNRTTKLFPYSGTNENISPLVPGKSAVVLPANNRSFKMDTQVGNDYFLVLVSEEELPFEETVSKIKSAQGNFKEKVYNALGSKLIAPADIQYRPNQVAFEVRSGAKGSIVPMLVMIEHR</sequence>
<evidence type="ECO:0000313" key="4">
    <source>
        <dbReference type="EMBL" id="GAA4418508.1"/>
    </source>
</evidence>
<dbReference type="RefSeq" id="WP_345270986.1">
    <property type="nucleotide sequence ID" value="NZ_BAABHB010000017.1"/>
</dbReference>
<comment type="similarity">
    <text evidence="1">Belongs to the peptidase C1 family.</text>
</comment>
<dbReference type="InterPro" id="IPR038765">
    <property type="entry name" value="Papain-like_cys_pep_sf"/>
</dbReference>
<dbReference type="PANTHER" id="PTHR12411">
    <property type="entry name" value="CYSTEINE PROTEASE FAMILY C1-RELATED"/>
    <property type="match status" value="1"/>
</dbReference>
<gene>
    <name evidence="4" type="ORF">GCM10023187_51990</name>
</gene>
<reference evidence="5" key="1">
    <citation type="journal article" date="2019" name="Int. J. Syst. Evol. Microbiol.">
        <title>The Global Catalogue of Microorganisms (GCM) 10K type strain sequencing project: providing services to taxonomists for standard genome sequencing and annotation.</title>
        <authorList>
            <consortium name="The Broad Institute Genomics Platform"/>
            <consortium name="The Broad Institute Genome Sequencing Center for Infectious Disease"/>
            <person name="Wu L."/>
            <person name="Ma J."/>
        </authorList>
    </citation>
    <scope>NUCLEOTIDE SEQUENCE [LARGE SCALE GENOMIC DNA]</scope>
    <source>
        <strain evidence="5">JCM 17925</strain>
    </source>
</reference>
<dbReference type="InterPro" id="IPR025493">
    <property type="entry name" value="DUF4384"/>
</dbReference>